<sequence length="903" mass="99628">MFADGASLLKEFDSDVEDDDLDSDEDVSDVAEKSIILLSSLLNSGPHLESRTLCATASLYTDPELFTQEATLFDALPKPEGVDIARAEKSINIEDNQANILCAEKISTAEMELVYGNVGSVGTQPHPGGHHQQHQQPSNGGSAVAVDTQQLTQAAEGGVKVRPRPQVPPKPQMDAVRYSMANVQESCDWELDTLLSELSALESQLNSSAGGDQLLLGLPMLPVPTSKNNSTNLSQRNSTLSTSTSTQHTHSDTHKRFGPLSEECMRPIASSSDCPSPDRDSAFGDSSSTESRNRCRNSAISSSDSCRGSLNTPSPTQQASPNLSSSACSNVESAVATQPQPLSANEIKAAKIREALEKMREADIKKLYVKFFLGDGSATVSILVDERWTVAEVMRHIADKVKVTLTEQHAIVEEYPELFIKRIYEDNEFLVENIMMWTLNSQNRLYFTRRPDKYAFMERPEEYLLSERSIDLLARGPPSPETKRHIVKEFFENDNVQPPEIEGWLMLKADGKKSWKKHFFVLRPSGLYYCSKGKSRNSKDLQCLMNMQTNQAYTCTEWRRKYKAPTNFGFAIKHPKIQVKASKYIKYVCAEDAATLSKWMVALRIAKNGRQLYDNYIEARKRMECTSAQPVKVEIPQVTADCRRISAVDLRKTRQDPAPLLNLNRDSKNSSSMCSRMSTSTVNNETCSSSHNSIVFDQSDDMVTGTIKRAPCDVQAQYRRQSSQVEMCGSGSGSPSVHSAPDATADSDSDEEQFPPPPPTIMPASCHEEPHKMSSGGMHQMAFASTPNAFSNGGATPLASPNVVLSMTGSNYISTSKPQVAPIPPTKPHITPSNVMYSSTSFSEDVITNKPLVMHTPNVPKKVPPPPPPKRADSTRLHSAATDALHSELEMVMARRLQRIEQH</sequence>
<dbReference type="Pfam" id="PF00169">
    <property type="entry name" value="PH"/>
    <property type="match status" value="1"/>
</dbReference>
<feature type="compositionally biased region" description="Low complexity" evidence="1">
    <location>
        <begin position="228"/>
        <end position="248"/>
    </location>
</feature>
<dbReference type="SMART" id="SM00233">
    <property type="entry name" value="PH"/>
    <property type="match status" value="1"/>
</dbReference>
<proteinExistence type="evidence at transcript level"/>
<dbReference type="InterPro" id="IPR029071">
    <property type="entry name" value="Ubiquitin-like_domsf"/>
</dbReference>
<dbReference type="PROSITE" id="PS50003">
    <property type="entry name" value="PH_DOMAIN"/>
    <property type="match status" value="1"/>
</dbReference>
<dbReference type="Gene3D" id="2.30.29.30">
    <property type="entry name" value="Pleckstrin-homology domain (PH domain)/Phosphotyrosine-binding domain (PTB)"/>
    <property type="match status" value="1"/>
</dbReference>
<dbReference type="GO" id="GO:0007165">
    <property type="term" value="P:signal transduction"/>
    <property type="evidence" value="ECO:0007669"/>
    <property type="project" value="InterPro"/>
</dbReference>
<feature type="region of interest" description="Disordered" evidence="1">
    <location>
        <begin position="723"/>
        <end position="776"/>
    </location>
</feature>
<feature type="compositionally biased region" description="Polar residues" evidence="1">
    <location>
        <begin position="284"/>
        <end position="325"/>
    </location>
</feature>
<dbReference type="InterPro" id="IPR039664">
    <property type="entry name" value="GRB/APBB1IP"/>
</dbReference>
<protein>
    <submittedName>
        <fullName evidence="4">Abnormal cell migration protein 10</fullName>
    </submittedName>
</protein>
<feature type="domain" description="PH" evidence="2">
    <location>
        <begin position="498"/>
        <end position="608"/>
    </location>
</feature>
<feature type="region of interest" description="Disordered" evidence="1">
    <location>
        <begin position="656"/>
        <end position="690"/>
    </location>
</feature>
<name>F1KUL3_ASCSU</name>
<reference evidence="4" key="1">
    <citation type="journal article" date="2011" name="Genome Res.">
        <title>Deep small RNA sequencing from the nematode Ascaris reveals conservation, functional diversification, and novel developmental profiles.</title>
        <authorList>
            <person name="Wang J."/>
            <person name="Czech B."/>
            <person name="Crunk A."/>
            <person name="Wallace A."/>
            <person name="Mitreva M."/>
            <person name="Hannon G.J."/>
            <person name="Davis R.E."/>
        </authorList>
    </citation>
    <scope>NUCLEOTIDE SEQUENCE</scope>
</reference>
<dbReference type="PROSITE" id="PS50200">
    <property type="entry name" value="RA"/>
    <property type="match status" value="1"/>
</dbReference>
<dbReference type="SMART" id="SM00314">
    <property type="entry name" value="RA"/>
    <property type="match status" value="1"/>
</dbReference>
<dbReference type="InterPro" id="IPR000159">
    <property type="entry name" value="RA_dom"/>
</dbReference>
<dbReference type="PANTHER" id="PTHR11243:SF23">
    <property type="entry name" value="LD06925P"/>
    <property type="match status" value="1"/>
</dbReference>
<dbReference type="Gene3D" id="3.10.20.90">
    <property type="entry name" value="Phosphatidylinositol 3-kinase Catalytic Subunit, Chain A, domain 1"/>
    <property type="match status" value="1"/>
</dbReference>
<dbReference type="InterPro" id="IPR011993">
    <property type="entry name" value="PH-like_dom_sf"/>
</dbReference>
<feature type="compositionally biased region" description="Low complexity" evidence="1">
    <location>
        <begin position="669"/>
        <end position="681"/>
    </location>
</feature>
<evidence type="ECO:0000259" key="2">
    <source>
        <dbReference type="PROSITE" id="PS50003"/>
    </source>
</evidence>
<evidence type="ECO:0000259" key="3">
    <source>
        <dbReference type="PROSITE" id="PS50200"/>
    </source>
</evidence>
<dbReference type="InterPro" id="IPR001849">
    <property type="entry name" value="PH_domain"/>
</dbReference>
<accession>F1KUL3</accession>
<feature type="region of interest" description="Disordered" evidence="1">
    <location>
        <begin position="854"/>
        <end position="877"/>
    </location>
</feature>
<dbReference type="InterPro" id="IPR039665">
    <property type="entry name" value="PH_APBB1IP"/>
</dbReference>
<dbReference type="SUPFAM" id="SSF54236">
    <property type="entry name" value="Ubiquitin-like"/>
    <property type="match status" value="1"/>
</dbReference>
<organism evidence="4">
    <name type="scientific">Ascaris suum</name>
    <name type="common">Pig roundworm</name>
    <name type="synonym">Ascaris lumbricoides</name>
    <dbReference type="NCBI Taxonomy" id="6253"/>
    <lineage>
        <taxon>Eukaryota</taxon>
        <taxon>Metazoa</taxon>
        <taxon>Ecdysozoa</taxon>
        <taxon>Nematoda</taxon>
        <taxon>Chromadorea</taxon>
        <taxon>Rhabditida</taxon>
        <taxon>Spirurina</taxon>
        <taxon>Ascaridomorpha</taxon>
        <taxon>Ascaridoidea</taxon>
        <taxon>Ascarididae</taxon>
        <taxon>Ascaris</taxon>
    </lineage>
</organism>
<dbReference type="AlphaFoldDB" id="F1KUL3"/>
<dbReference type="EMBL" id="JI166142">
    <property type="protein sequence ID" value="ADY41567.1"/>
    <property type="molecule type" value="mRNA"/>
</dbReference>
<feature type="region of interest" description="Disordered" evidence="1">
    <location>
        <begin position="226"/>
        <end position="325"/>
    </location>
</feature>
<dbReference type="PANTHER" id="PTHR11243">
    <property type="entry name" value="GROWTH FACTOR RECEPTOR-BOUND PROTEIN"/>
    <property type="match status" value="1"/>
</dbReference>
<dbReference type="Pfam" id="PF21989">
    <property type="entry name" value="RA_2"/>
    <property type="match status" value="1"/>
</dbReference>
<evidence type="ECO:0000313" key="4">
    <source>
        <dbReference type="EMBL" id="ADY41567.1"/>
    </source>
</evidence>
<evidence type="ECO:0000256" key="1">
    <source>
        <dbReference type="SAM" id="MobiDB-lite"/>
    </source>
</evidence>
<dbReference type="SUPFAM" id="SSF50729">
    <property type="entry name" value="PH domain-like"/>
    <property type="match status" value="1"/>
</dbReference>
<dbReference type="CDD" id="cd01259">
    <property type="entry name" value="PH_APBB1IP"/>
    <property type="match status" value="1"/>
</dbReference>
<feature type="region of interest" description="Disordered" evidence="1">
    <location>
        <begin position="121"/>
        <end position="144"/>
    </location>
</feature>
<feature type="domain" description="Ras-associating" evidence="3">
    <location>
        <begin position="365"/>
        <end position="452"/>
    </location>
</feature>